<sequence>MDGRSVQFEQRCQEVVCYCSEGTNSCEGRGVCTGPEGERWHECKQRCDQYGRYIRKNATKSGQEGKENTSMQMKCLL</sequence>
<dbReference type="EMBL" id="JAWQEG010005804">
    <property type="protein sequence ID" value="KAK3856735.1"/>
    <property type="molecule type" value="Genomic_DNA"/>
</dbReference>
<name>A0AAE1BXI4_PETCI</name>
<proteinExistence type="predicted"/>
<evidence type="ECO:0000313" key="3">
    <source>
        <dbReference type="Proteomes" id="UP001286313"/>
    </source>
</evidence>
<keyword evidence="3" id="KW-1185">Reference proteome</keyword>
<gene>
    <name evidence="2" type="ORF">Pcinc_036957</name>
</gene>
<evidence type="ECO:0000313" key="2">
    <source>
        <dbReference type="EMBL" id="KAK3856735.1"/>
    </source>
</evidence>
<organism evidence="2 3">
    <name type="scientific">Petrolisthes cinctipes</name>
    <name type="common">Flat porcelain crab</name>
    <dbReference type="NCBI Taxonomy" id="88211"/>
    <lineage>
        <taxon>Eukaryota</taxon>
        <taxon>Metazoa</taxon>
        <taxon>Ecdysozoa</taxon>
        <taxon>Arthropoda</taxon>
        <taxon>Crustacea</taxon>
        <taxon>Multicrustacea</taxon>
        <taxon>Malacostraca</taxon>
        <taxon>Eumalacostraca</taxon>
        <taxon>Eucarida</taxon>
        <taxon>Decapoda</taxon>
        <taxon>Pleocyemata</taxon>
        <taxon>Anomura</taxon>
        <taxon>Galatheoidea</taxon>
        <taxon>Porcellanidae</taxon>
        <taxon>Petrolisthes</taxon>
    </lineage>
</organism>
<accession>A0AAE1BXI4</accession>
<evidence type="ECO:0000256" key="1">
    <source>
        <dbReference type="SAM" id="MobiDB-lite"/>
    </source>
</evidence>
<dbReference type="AlphaFoldDB" id="A0AAE1BXI4"/>
<dbReference type="Proteomes" id="UP001286313">
    <property type="component" value="Unassembled WGS sequence"/>
</dbReference>
<reference evidence="2" key="1">
    <citation type="submission" date="2023-10" db="EMBL/GenBank/DDBJ databases">
        <title>Genome assemblies of two species of porcelain crab, Petrolisthes cinctipes and Petrolisthes manimaculis (Anomura: Porcellanidae).</title>
        <authorList>
            <person name="Angst P."/>
        </authorList>
    </citation>
    <scope>NUCLEOTIDE SEQUENCE</scope>
    <source>
        <strain evidence="2">PB745_01</strain>
        <tissue evidence="2">Gill</tissue>
    </source>
</reference>
<feature type="compositionally biased region" description="Polar residues" evidence="1">
    <location>
        <begin position="68"/>
        <end position="77"/>
    </location>
</feature>
<comment type="caution">
    <text evidence="2">The sequence shown here is derived from an EMBL/GenBank/DDBJ whole genome shotgun (WGS) entry which is preliminary data.</text>
</comment>
<protein>
    <submittedName>
        <fullName evidence="2">Uncharacterized protein</fullName>
    </submittedName>
</protein>
<feature type="region of interest" description="Disordered" evidence="1">
    <location>
        <begin position="58"/>
        <end position="77"/>
    </location>
</feature>